<dbReference type="Proteomes" id="UP000830729">
    <property type="component" value="Chromosome"/>
</dbReference>
<organism evidence="1 2">
    <name type="scientific">Halorussus limi</name>
    <dbReference type="NCBI Taxonomy" id="2938695"/>
    <lineage>
        <taxon>Archaea</taxon>
        <taxon>Methanobacteriati</taxon>
        <taxon>Methanobacteriota</taxon>
        <taxon>Stenosarchaea group</taxon>
        <taxon>Halobacteria</taxon>
        <taxon>Halobacteriales</taxon>
        <taxon>Haladaptataceae</taxon>
        <taxon>Halorussus</taxon>
    </lineage>
</organism>
<accession>A0A8U0HSN0</accession>
<protein>
    <submittedName>
        <fullName evidence="1">Cobalamin biosynthesis protein</fullName>
    </submittedName>
</protein>
<dbReference type="Pfam" id="PF26411">
    <property type="entry name" value="LAGLIDADG_4"/>
    <property type="match status" value="2"/>
</dbReference>
<dbReference type="GeneID" id="72186563"/>
<gene>
    <name evidence="1" type="ORF">M0R89_15150</name>
</gene>
<sequence>MSMETGTPADLLARHPETAYFWGRAIGDGDLEEGCLTVRANDETAARRLAAIAGDEQVDHRIVEREYAHDTAITRTEDEYTIQVFGGVAERAAAAFGLPMSGDPGGYRLDAFEGYERQLLRGLLEGCGTVCFKSDAETVGVSASEESGGSTEQGSVGISFVHDDRQLLESVRGLLDRIPPDAPASDIAESSSGSYWFGVSDEAVPEAGPWLYENCEESGLFAPTRRQKLLKSLERAGDR</sequence>
<evidence type="ECO:0000313" key="2">
    <source>
        <dbReference type="Proteomes" id="UP000830729"/>
    </source>
</evidence>
<dbReference type="InterPro" id="IPR058749">
    <property type="entry name" value="Homing_endonuclease-like"/>
</dbReference>
<evidence type="ECO:0000313" key="1">
    <source>
        <dbReference type="EMBL" id="UPV73868.1"/>
    </source>
</evidence>
<dbReference type="KEGG" id="halx:M0R89_15150"/>
<proteinExistence type="predicted"/>
<name>A0A8U0HSN0_9EURY</name>
<dbReference type="EMBL" id="CP096659">
    <property type="protein sequence ID" value="UPV73868.1"/>
    <property type="molecule type" value="Genomic_DNA"/>
</dbReference>
<reference evidence="1 2" key="1">
    <citation type="submission" date="2022-04" db="EMBL/GenBank/DDBJ databases">
        <title>Diverse halophilic archaea isolated from saline environments.</title>
        <authorList>
            <person name="Cui H.-L."/>
        </authorList>
    </citation>
    <scope>NUCLEOTIDE SEQUENCE [LARGE SCALE GENOMIC DNA]</scope>
    <source>
        <strain evidence="1 2">XZYJT49</strain>
    </source>
</reference>
<keyword evidence="2" id="KW-1185">Reference proteome</keyword>
<dbReference type="RefSeq" id="WP_248649918.1">
    <property type="nucleotide sequence ID" value="NZ_CP096659.1"/>
</dbReference>
<dbReference type="AlphaFoldDB" id="A0A8U0HSN0"/>